<dbReference type="PROSITE" id="PS50076">
    <property type="entry name" value="DNAJ_2"/>
    <property type="match status" value="1"/>
</dbReference>
<dbReference type="InterPro" id="IPR036869">
    <property type="entry name" value="J_dom_sf"/>
</dbReference>
<accession>A0A4P9XYI1</accession>
<evidence type="ECO:0000256" key="1">
    <source>
        <dbReference type="ARBA" id="ARBA00004434"/>
    </source>
</evidence>
<evidence type="ECO:0000313" key="12">
    <source>
        <dbReference type="Proteomes" id="UP000267251"/>
    </source>
</evidence>
<reference evidence="12" key="1">
    <citation type="journal article" date="2018" name="Nat. Microbiol.">
        <title>Leveraging single-cell genomics to expand the fungal tree of life.</title>
        <authorList>
            <person name="Ahrendt S.R."/>
            <person name="Quandt C.A."/>
            <person name="Ciobanu D."/>
            <person name="Clum A."/>
            <person name="Salamov A."/>
            <person name="Andreopoulos B."/>
            <person name="Cheng J.F."/>
            <person name="Woyke T."/>
            <person name="Pelin A."/>
            <person name="Henrissat B."/>
            <person name="Reynolds N.K."/>
            <person name="Benny G.L."/>
            <person name="Smith M.E."/>
            <person name="James T.Y."/>
            <person name="Grigoriev I.V."/>
        </authorList>
    </citation>
    <scope>NUCLEOTIDE SEQUENCE [LARGE SCALE GENOMIC DNA]</scope>
</reference>
<dbReference type="Gene3D" id="1.10.287.110">
    <property type="entry name" value="DnaJ domain"/>
    <property type="match status" value="1"/>
</dbReference>
<dbReference type="AlphaFoldDB" id="A0A4P9XYI1"/>
<name>A0A4P9XYI1_9FUNG</name>
<dbReference type="SUPFAM" id="SSF46565">
    <property type="entry name" value="Chaperone J-domain"/>
    <property type="match status" value="1"/>
</dbReference>
<gene>
    <name evidence="11" type="ORF">BJ684DRAFT_21984</name>
</gene>
<evidence type="ECO:0000313" key="11">
    <source>
        <dbReference type="EMBL" id="RKP11447.1"/>
    </source>
</evidence>
<evidence type="ECO:0000256" key="5">
    <source>
        <dbReference type="ARBA" id="ARBA00023128"/>
    </source>
</evidence>
<dbReference type="OrthoDB" id="240298at2759"/>
<dbReference type="Proteomes" id="UP000267251">
    <property type="component" value="Unassembled WGS sequence"/>
</dbReference>
<dbReference type="GO" id="GO:0030150">
    <property type="term" value="P:protein import into mitochondrial matrix"/>
    <property type="evidence" value="ECO:0007669"/>
    <property type="project" value="TreeGrafter"/>
</dbReference>
<dbReference type="GO" id="GO:0001405">
    <property type="term" value="C:PAM complex, Tim23 associated import motor"/>
    <property type="evidence" value="ECO:0007669"/>
    <property type="project" value="TreeGrafter"/>
</dbReference>
<evidence type="ECO:0000256" key="7">
    <source>
        <dbReference type="ARBA" id="ARBA00038105"/>
    </source>
</evidence>
<evidence type="ECO:0000256" key="3">
    <source>
        <dbReference type="ARBA" id="ARBA00022792"/>
    </source>
</evidence>
<dbReference type="GO" id="GO:0001671">
    <property type="term" value="F:ATPase activator activity"/>
    <property type="evidence" value="ECO:0007669"/>
    <property type="project" value="TreeGrafter"/>
</dbReference>
<comment type="similarity">
    <text evidence="7">Belongs to the TIM14 family.</text>
</comment>
<dbReference type="EMBL" id="KZ988903">
    <property type="protein sequence ID" value="RKP11447.1"/>
    <property type="molecule type" value="Genomic_DNA"/>
</dbReference>
<organism evidence="11 12">
    <name type="scientific">Piptocephalis cylindrospora</name>
    <dbReference type="NCBI Taxonomy" id="1907219"/>
    <lineage>
        <taxon>Eukaryota</taxon>
        <taxon>Fungi</taxon>
        <taxon>Fungi incertae sedis</taxon>
        <taxon>Zoopagomycota</taxon>
        <taxon>Zoopagomycotina</taxon>
        <taxon>Zoopagomycetes</taxon>
        <taxon>Zoopagales</taxon>
        <taxon>Piptocephalidaceae</taxon>
        <taxon>Piptocephalis</taxon>
    </lineage>
</organism>
<dbReference type="InterPro" id="IPR001623">
    <property type="entry name" value="DnaJ_domain"/>
</dbReference>
<proteinExistence type="inferred from homology"/>
<evidence type="ECO:0000259" key="10">
    <source>
        <dbReference type="PROSITE" id="PS50076"/>
    </source>
</evidence>
<comment type="subcellular location">
    <subcellularLocation>
        <location evidence="1">Mitochondrion inner membrane</location>
        <topology evidence="1">Single-pass membrane protein</topology>
    </subcellularLocation>
</comment>
<keyword evidence="2" id="KW-0812">Transmembrane</keyword>
<protein>
    <recommendedName>
        <fullName evidence="8">Mitochondrial import inner membrane translocase subunit TIM14</fullName>
    </recommendedName>
    <alternativeName>
        <fullName evidence="9">Presequence translocated-associated motor subunit PAM18</fullName>
    </alternativeName>
</protein>
<sequence length="114" mass="12214">MVRHATPIAIGVGVAATAAAARFGFRAFQRYQAAGGAAGGASLKKYHKGGFDAKMNKREAALILGLREAGLTQKRLKEAHRRVMMANHPDRGGSPFIATKINEAKELLDKTARK</sequence>
<dbReference type="PANTHER" id="PTHR12763">
    <property type="match status" value="1"/>
</dbReference>
<evidence type="ECO:0000256" key="9">
    <source>
        <dbReference type="ARBA" id="ARBA00041716"/>
    </source>
</evidence>
<keyword evidence="4" id="KW-1133">Transmembrane helix</keyword>
<feature type="domain" description="J" evidence="10">
    <location>
        <begin position="59"/>
        <end position="114"/>
    </location>
</feature>
<evidence type="ECO:0000256" key="8">
    <source>
        <dbReference type="ARBA" id="ARBA00040828"/>
    </source>
</evidence>
<dbReference type="PANTHER" id="PTHR12763:SF28">
    <property type="entry name" value="GEO10507P1-RELATED"/>
    <property type="match status" value="1"/>
</dbReference>
<evidence type="ECO:0000256" key="2">
    <source>
        <dbReference type="ARBA" id="ARBA00022692"/>
    </source>
</evidence>
<dbReference type="CDD" id="cd06257">
    <property type="entry name" value="DnaJ"/>
    <property type="match status" value="1"/>
</dbReference>
<evidence type="ECO:0000256" key="4">
    <source>
        <dbReference type="ARBA" id="ARBA00022989"/>
    </source>
</evidence>
<keyword evidence="6" id="KW-0472">Membrane</keyword>
<keyword evidence="12" id="KW-1185">Reference proteome</keyword>
<keyword evidence="5" id="KW-0496">Mitochondrion</keyword>
<dbReference type="FunFam" id="1.10.287.110:FF:000001">
    <property type="entry name" value="Import inner membrane translocase subunit tim14"/>
    <property type="match status" value="1"/>
</dbReference>
<dbReference type="SMART" id="SM00271">
    <property type="entry name" value="DnaJ"/>
    <property type="match status" value="1"/>
</dbReference>
<keyword evidence="3" id="KW-0999">Mitochondrion inner membrane</keyword>
<evidence type="ECO:0000256" key="6">
    <source>
        <dbReference type="ARBA" id="ARBA00023136"/>
    </source>
</evidence>